<protein>
    <recommendedName>
        <fullName evidence="7">Prolyl 4-hydroxylase alpha subunit domain-containing protein</fullName>
    </recommendedName>
</protein>
<dbReference type="PANTHER" id="PTHR10869:SF241">
    <property type="entry name" value="FE2OG DIOXYGENASE DOMAIN-CONTAINING PROTEIN"/>
    <property type="match status" value="1"/>
</dbReference>
<dbReference type="GO" id="GO:0005783">
    <property type="term" value="C:endoplasmic reticulum"/>
    <property type="evidence" value="ECO:0007669"/>
    <property type="project" value="TreeGrafter"/>
</dbReference>
<feature type="domain" description="Prolyl 4-hydroxylase alpha subunit" evidence="7">
    <location>
        <begin position="42"/>
        <end position="215"/>
    </location>
</feature>
<gene>
    <name evidence="8" type="ORF">MCOR_25549</name>
</gene>
<evidence type="ECO:0000256" key="4">
    <source>
        <dbReference type="ARBA" id="ARBA00022964"/>
    </source>
</evidence>
<name>A0A6J8C3Z9_MYTCO</name>
<dbReference type="GO" id="GO:0031418">
    <property type="term" value="F:L-ascorbic acid binding"/>
    <property type="evidence" value="ECO:0007669"/>
    <property type="project" value="UniProtKB-KW"/>
</dbReference>
<keyword evidence="2" id="KW-0479">Metal-binding</keyword>
<dbReference type="SMART" id="SM00702">
    <property type="entry name" value="P4Hc"/>
    <property type="match status" value="1"/>
</dbReference>
<dbReference type="PANTHER" id="PTHR10869">
    <property type="entry name" value="PROLYL 4-HYDROXYLASE ALPHA SUBUNIT"/>
    <property type="match status" value="1"/>
</dbReference>
<keyword evidence="9" id="KW-1185">Reference proteome</keyword>
<dbReference type="AlphaFoldDB" id="A0A6J8C3Z9"/>
<dbReference type="InterPro" id="IPR006620">
    <property type="entry name" value="Pro_4_hyd_alph"/>
</dbReference>
<accession>A0A6J8C3Z9</accession>
<evidence type="ECO:0000313" key="9">
    <source>
        <dbReference type="Proteomes" id="UP000507470"/>
    </source>
</evidence>
<dbReference type="Proteomes" id="UP000507470">
    <property type="component" value="Unassembled WGS sequence"/>
</dbReference>
<dbReference type="InterPro" id="IPR045054">
    <property type="entry name" value="P4HA-like"/>
</dbReference>
<organism evidence="8 9">
    <name type="scientific">Mytilus coruscus</name>
    <name type="common">Sea mussel</name>
    <dbReference type="NCBI Taxonomy" id="42192"/>
    <lineage>
        <taxon>Eukaryota</taxon>
        <taxon>Metazoa</taxon>
        <taxon>Spiralia</taxon>
        <taxon>Lophotrochozoa</taxon>
        <taxon>Mollusca</taxon>
        <taxon>Bivalvia</taxon>
        <taxon>Autobranchia</taxon>
        <taxon>Pteriomorphia</taxon>
        <taxon>Mytilida</taxon>
        <taxon>Mytiloidea</taxon>
        <taxon>Mytilidae</taxon>
        <taxon>Mytilinae</taxon>
        <taxon>Mytilus</taxon>
    </lineage>
</organism>
<keyword evidence="6" id="KW-0408">Iron</keyword>
<dbReference type="EMBL" id="CACVKT020004528">
    <property type="protein sequence ID" value="CAC5390452.1"/>
    <property type="molecule type" value="Genomic_DNA"/>
</dbReference>
<dbReference type="Gene3D" id="2.60.120.620">
    <property type="entry name" value="q2cbj1_9rhob like domain"/>
    <property type="match status" value="1"/>
</dbReference>
<evidence type="ECO:0000256" key="3">
    <source>
        <dbReference type="ARBA" id="ARBA00022896"/>
    </source>
</evidence>
<reference evidence="8 9" key="1">
    <citation type="submission" date="2020-06" db="EMBL/GenBank/DDBJ databases">
        <authorList>
            <person name="Li R."/>
            <person name="Bekaert M."/>
        </authorList>
    </citation>
    <scope>NUCLEOTIDE SEQUENCE [LARGE SCALE GENOMIC DNA]</scope>
    <source>
        <strain evidence="9">wild</strain>
    </source>
</reference>
<comment type="cofactor">
    <cofactor evidence="1">
        <name>L-ascorbate</name>
        <dbReference type="ChEBI" id="CHEBI:38290"/>
    </cofactor>
</comment>
<sequence length="221" mass="26043">MLQTCHVIRNRVQHCSSTLIKRLTTQQIKKEVINLPRDFRGHTAFALYNVLTQEECNKYIKVSEDIGYEAAKVGKNQIVLTDIRQSSRCLWDTSEETNKIWNIIKPYIPATWQNRKVIGLNERLRFLRYDPGEYFKPHYDGRYERETGEKSYFTIQVYLNEGYKGGSTNFLSRNRKEKVEFIQKLGSILVFQHDMLHEGSELISGRKYTIRTDIMYSSITI</sequence>
<evidence type="ECO:0000256" key="1">
    <source>
        <dbReference type="ARBA" id="ARBA00001961"/>
    </source>
</evidence>
<keyword evidence="5" id="KW-0560">Oxidoreductase</keyword>
<evidence type="ECO:0000313" key="8">
    <source>
        <dbReference type="EMBL" id="CAC5390452.1"/>
    </source>
</evidence>
<dbReference type="OrthoDB" id="69177at2759"/>
<evidence type="ECO:0000256" key="2">
    <source>
        <dbReference type="ARBA" id="ARBA00022723"/>
    </source>
</evidence>
<keyword evidence="3" id="KW-0847">Vitamin C</keyword>
<dbReference type="GO" id="GO:0004656">
    <property type="term" value="F:procollagen-proline 4-dioxygenase activity"/>
    <property type="evidence" value="ECO:0007669"/>
    <property type="project" value="TreeGrafter"/>
</dbReference>
<evidence type="ECO:0000256" key="5">
    <source>
        <dbReference type="ARBA" id="ARBA00023002"/>
    </source>
</evidence>
<evidence type="ECO:0000259" key="7">
    <source>
        <dbReference type="SMART" id="SM00702"/>
    </source>
</evidence>
<dbReference type="GO" id="GO:0005506">
    <property type="term" value="F:iron ion binding"/>
    <property type="evidence" value="ECO:0007669"/>
    <property type="project" value="InterPro"/>
</dbReference>
<dbReference type="Pfam" id="PF13640">
    <property type="entry name" value="2OG-FeII_Oxy_3"/>
    <property type="match status" value="1"/>
</dbReference>
<keyword evidence="4" id="KW-0223">Dioxygenase</keyword>
<proteinExistence type="predicted"/>
<evidence type="ECO:0000256" key="6">
    <source>
        <dbReference type="ARBA" id="ARBA00023004"/>
    </source>
</evidence>
<dbReference type="InterPro" id="IPR044862">
    <property type="entry name" value="Pro_4_hyd_alph_FE2OG_OXY"/>
</dbReference>